<keyword evidence="2" id="KW-0812">Transmembrane</keyword>
<keyword evidence="2" id="KW-0472">Membrane</keyword>
<name>A0A2V2V0X8_TRYCR</name>
<organism evidence="3 4">
    <name type="scientific">Trypanosoma cruzi</name>
    <dbReference type="NCBI Taxonomy" id="5693"/>
    <lineage>
        <taxon>Eukaryota</taxon>
        <taxon>Discoba</taxon>
        <taxon>Euglenozoa</taxon>
        <taxon>Kinetoplastea</taxon>
        <taxon>Metakinetoplastina</taxon>
        <taxon>Trypanosomatida</taxon>
        <taxon>Trypanosomatidae</taxon>
        <taxon>Trypanosoma</taxon>
        <taxon>Schizotrypanum</taxon>
    </lineage>
</organism>
<dbReference type="VEuPathDB" id="TriTrypDB:TCSYLVIO_006732"/>
<feature type="compositionally biased region" description="Basic and acidic residues" evidence="1">
    <location>
        <begin position="227"/>
        <end position="239"/>
    </location>
</feature>
<evidence type="ECO:0000256" key="2">
    <source>
        <dbReference type="SAM" id="Phobius"/>
    </source>
</evidence>
<dbReference type="Pfam" id="PF01456">
    <property type="entry name" value="Mucin"/>
    <property type="match status" value="1"/>
</dbReference>
<feature type="region of interest" description="Disordered" evidence="1">
    <location>
        <begin position="180"/>
        <end position="248"/>
    </location>
</feature>
<protein>
    <submittedName>
        <fullName evidence="3">Putative mucin TcMUCII</fullName>
    </submittedName>
</protein>
<dbReference type="InterPro" id="IPR000458">
    <property type="entry name" value="Tryp_mucin"/>
</dbReference>
<dbReference type="VEuPathDB" id="TriTrypDB:TcCLB.509091.10"/>
<dbReference type="AlphaFoldDB" id="A0A2V2V0X8"/>
<dbReference type="VEuPathDB" id="TriTrypDB:C3747_17g60"/>
<proteinExistence type="predicted"/>
<dbReference type="VEuPathDB" id="TriTrypDB:TcCL_ESM09227"/>
<comment type="caution">
    <text evidence="3">The sequence shown here is derived from an EMBL/GenBank/DDBJ whole genome shotgun (WGS) entry which is preliminary data.</text>
</comment>
<dbReference type="VEuPathDB" id="TriTrypDB:ECC02_009954"/>
<gene>
    <name evidence="3" type="ORF">C4B63_63g63</name>
</gene>
<evidence type="ECO:0000313" key="4">
    <source>
        <dbReference type="Proteomes" id="UP000246121"/>
    </source>
</evidence>
<evidence type="ECO:0000256" key="1">
    <source>
        <dbReference type="SAM" id="MobiDB-lite"/>
    </source>
</evidence>
<dbReference type="Proteomes" id="UP000246121">
    <property type="component" value="Unassembled WGS sequence"/>
</dbReference>
<sequence length="285" mass="30563">MNIGCTSRGPTIHVVCGDLPFNCYFAFVLLSALLLLCVCVPSVRGADKTDRSRRVCMRWSLVCRSCLLLPPPSVCCCCGRAVCVCACCRGLECVCAWCAAYGACLAAALSSCGVPLCVSAAPLVSPVAPMSLTVQISSTPLNDHTHDDDVPSAVRPVGARLCCCPSVCVTANGEQKIQLRQPQRLPLLRRRHDNNTTTTTTTKPTNNNDNDDDKSANHYYYYDDDDKSPKTSDTTKEQTKTAATSTEAPIMTTTKAQLIRMNSNGRSLAVLTAASAALRGCVPCW</sequence>
<evidence type="ECO:0000313" key="3">
    <source>
        <dbReference type="EMBL" id="PWU89142.1"/>
    </source>
</evidence>
<feature type="transmembrane region" description="Helical" evidence="2">
    <location>
        <begin position="24"/>
        <end position="43"/>
    </location>
</feature>
<dbReference type="VEuPathDB" id="TriTrypDB:TcCLB.509753.220"/>
<feature type="compositionally biased region" description="Low complexity" evidence="1">
    <location>
        <begin position="195"/>
        <end position="208"/>
    </location>
</feature>
<reference evidence="3 4" key="1">
    <citation type="journal article" date="2018" name="Microb. Genom.">
        <title>Expanding an expanded genome: long-read sequencing of Trypanosoma cruzi.</title>
        <authorList>
            <person name="Berna L."/>
            <person name="Rodriguez M."/>
            <person name="Chiribao M.L."/>
            <person name="Parodi-Talice A."/>
            <person name="Pita S."/>
            <person name="Rijo G."/>
            <person name="Alvarez-Valin F."/>
            <person name="Robello C."/>
        </authorList>
    </citation>
    <scope>NUCLEOTIDE SEQUENCE [LARGE SCALE GENOMIC DNA]</scope>
    <source>
        <strain evidence="3 4">Dm28c</strain>
    </source>
</reference>
<dbReference type="EMBL" id="PRFA01000063">
    <property type="protein sequence ID" value="PWU89142.1"/>
    <property type="molecule type" value="Genomic_DNA"/>
</dbReference>
<accession>A0A2V2V0X8</accession>
<dbReference type="VEuPathDB" id="TriTrypDB:TCDM_11618"/>
<keyword evidence="2" id="KW-1133">Transmembrane helix</keyword>
<dbReference type="VEuPathDB" id="TriTrypDB:C4B63_63g63"/>